<dbReference type="EMBL" id="AODE01000034">
    <property type="protein sequence ID" value="EUJ25953.1"/>
    <property type="molecule type" value="Genomic_DNA"/>
</dbReference>
<dbReference type="STRING" id="1265820.PCORN_15921"/>
<keyword evidence="1" id="KW-1133">Transmembrane helix</keyword>
<evidence type="ECO:0000313" key="3">
    <source>
        <dbReference type="Proteomes" id="UP000019254"/>
    </source>
</evidence>
<dbReference type="RefSeq" id="WP_036081754.1">
    <property type="nucleotide sequence ID" value="NZ_AODE01000034.1"/>
</dbReference>
<feature type="transmembrane region" description="Helical" evidence="1">
    <location>
        <begin position="6"/>
        <end position="26"/>
    </location>
</feature>
<accession>W7C079</accession>
<evidence type="ECO:0000256" key="1">
    <source>
        <dbReference type="SAM" id="Phobius"/>
    </source>
</evidence>
<gene>
    <name evidence="2" type="ORF">PCORN_15921</name>
</gene>
<protein>
    <submittedName>
        <fullName evidence="2">Uncharacterized protein</fullName>
    </submittedName>
</protein>
<keyword evidence="3" id="KW-1185">Reference proteome</keyword>
<dbReference type="PATRIC" id="fig|1265820.5.peg.3152"/>
<reference evidence="2 3" key="1">
    <citation type="journal article" date="2014" name="Int. J. Syst. Evol. Microbiol.">
        <title>Listeria floridensis sp. nov., Listeria aquatica sp. nov., Listeria cornellensis sp. nov., Listeria riparia sp. nov. and Listeria grandensis sp. nov., from agricultural and natural environments.</title>
        <authorList>
            <person name="den Bakker H.C."/>
            <person name="Warchocki S."/>
            <person name="Wright E.M."/>
            <person name="Allred A.F."/>
            <person name="Ahlstrom C."/>
            <person name="Manuel C.S."/>
            <person name="Stasiewicz M.J."/>
            <person name="Burrell A."/>
            <person name="Roof S."/>
            <person name="Strawn L."/>
            <person name="Fortes E.D."/>
            <person name="Nightingale K.K."/>
            <person name="Kephart D."/>
            <person name="Wiedmann M."/>
        </authorList>
    </citation>
    <scope>NUCLEOTIDE SEQUENCE [LARGE SCALE GENOMIC DNA]</scope>
    <source>
        <strain evidence="3">FSL F6-969</strain>
    </source>
</reference>
<comment type="caution">
    <text evidence="2">The sequence shown here is derived from an EMBL/GenBank/DDBJ whole genome shotgun (WGS) entry which is preliminary data.</text>
</comment>
<dbReference type="AlphaFoldDB" id="W7C079"/>
<keyword evidence="1" id="KW-0472">Membrane</keyword>
<dbReference type="Proteomes" id="UP000019254">
    <property type="component" value="Unassembled WGS sequence"/>
</dbReference>
<name>W7C079_9LIST</name>
<sequence>MELYKILISLIALLIAFLAGFFSDYWQRMASTKNARAILLKTISYLVLHYKFLQHKATTKASIENVTLTMNSIKKAISILDEIDINKLNKEFFFTYHMIRTTINDMLFITEDELAKAIKQNKLAGKKYEHYKVVEQQLFVIPKSNSGFIGCTREIWGTLEEMYNRLGYAKTYKPDEFYNGIGMKVEEVVEKISEYSFDKKIYVILSISV</sequence>
<proteinExistence type="predicted"/>
<keyword evidence="1" id="KW-0812">Transmembrane</keyword>
<evidence type="ECO:0000313" key="2">
    <source>
        <dbReference type="EMBL" id="EUJ25953.1"/>
    </source>
</evidence>
<organism evidence="2 3">
    <name type="scientific">Listeria cornellensis FSL F6-0969</name>
    <dbReference type="NCBI Taxonomy" id="1265820"/>
    <lineage>
        <taxon>Bacteria</taxon>
        <taxon>Bacillati</taxon>
        <taxon>Bacillota</taxon>
        <taxon>Bacilli</taxon>
        <taxon>Bacillales</taxon>
        <taxon>Listeriaceae</taxon>
        <taxon>Listeria</taxon>
    </lineage>
</organism>